<dbReference type="AlphaFoldDB" id="A0A1V9YFC9"/>
<evidence type="ECO:0000313" key="2">
    <source>
        <dbReference type="Proteomes" id="UP000243217"/>
    </source>
</evidence>
<sequence>MGRGLSLSDETRGMIIAFHKANYSMSAIAENVNCSKNAALRKPKHVKRVRRPRKLSTQAISLIIRKASKGDTSSRKIKEDLALPTCIAKIIQNEKDNQT</sequence>
<name>A0A1V9YFC9_9STRA</name>
<proteinExistence type="predicted"/>
<dbReference type="Gene3D" id="1.10.10.60">
    <property type="entry name" value="Homeodomain-like"/>
    <property type="match status" value="1"/>
</dbReference>
<accession>A0A1V9YFC9</accession>
<evidence type="ECO:0008006" key="3">
    <source>
        <dbReference type="Google" id="ProtNLM"/>
    </source>
</evidence>
<comment type="caution">
    <text evidence="1">The sequence shown here is derived from an EMBL/GenBank/DDBJ whole genome shotgun (WGS) entry which is preliminary data.</text>
</comment>
<gene>
    <name evidence="1" type="ORF">THRCLA_23081</name>
</gene>
<dbReference type="Proteomes" id="UP000243217">
    <property type="component" value="Unassembled WGS sequence"/>
</dbReference>
<organism evidence="1 2">
    <name type="scientific">Thraustotheca clavata</name>
    <dbReference type="NCBI Taxonomy" id="74557"/>
    <lineage>
        <taxon>Eukaryota</taxon>
        <taxon>Sar</taxon>
        <taxon>Stramenopiles</taxon>
        <taxon>Oomycota</taxon>
        <taxon>Saprolegniomycetes</taxon>
        <taxon>Saprolegniales</taxon>
        <taxon>Achlyaceae</taxon>
        <taxon>Thraustotheca</taxon>
    </lineage>
</organism>
<reference evidence="1 2" key="1">
    <citation type="journal article" date="2014" name="Genome Biol. Evol.">
        <title>The secreted proteins of Achlya hypogyna and Thraustotheca clavata identify the ancestral oomycete secretome and reveal gene acquisitions by horizontal gene transfer.</title>
        <authorList>
            <person name="Misner I."/>
            <person name="Blouin N."/>
            <person name="Leonard G."/>
            <person name="Richards T.A."/>
            <person name="Lane C.E."/>
        </authorList>
    </citation>
    <scope>NUCLEOTIDE SEQUENCE [LARGE SCALE GENOMIC DNA]</scope>
    <source>
        <strain evidence="1 2">ATCC 34112</strain>
    </source>
</reference>
<keyword evidence="2" id="KW-1185">Reference proteome</keyword>
<dbReference type="EMBL" id="JNBS01004017">
    <property type="protein sequence ID" value="OQR84347.1"/>
    <property type="molecule type" value="Genomic_DNA"/>
</dbReference>
<evidence type="ECO:0000313" key="1">
    <source>
        <dbReference type="EMBL" id="OQR84347.1"/>
    </source>
</evidence>
<protein>
    <recommendedName>
        <fullName evidence="3">Tc3 transposase DNA binding domain-containing protein</fullName>
    </recommendedName>
</protein>